<name>A0ABY6KTD6_9ARAC</name>
<accession>A0ABY6KTD6</accession>
<organism evidence="2 3">
    <name type="scientific">Cordylochernes scorpioides</name>
    <dbReference type="NCBI Taxonomy" id="51811"/>
    <lineage>
        <taxon>Eukaryota</taxon>
        <taxon>Metazoa</taxon>
        <taxon>Ecdysozoa</taxon>
        <taxon>Arthropoda</taxon>
        <taxon>Chelicerata</taxon>
        <taxon>Arachnida</taxon>
        <taxon>Pseudoscorpiones</taxon>
        <taxon>Cheliferoidea</taxon>
        <taxon>Chernetidae</taxon>
        <taxon>Cordylochernes</taxon>
    </lineage>
</organism>
<dbReference type="PROSITE" id="PS50878">
    <property type="entry name" value="RT_POL"/>
    <property type="match status" value="1"/>
</dbReference>
<protein>
    <recommendedName>
        <fullName evidence="1">Reverse transcriptase domain-containing protein</fullName>
    </recommendedName>
</protein>
<evidence type="ECO:0000313" key="3">
    <source>
        <dbReference type="Proteomes" id="UP001235939"/>
    </source>
</evidence>
<evidence type="ECO:0000259" key="1">
    <source>
        <dbReference type="PROSITE" id="PS50878"/>
    </source>
</evidence>
<keyword evidence="3" id="KW-1185">Reference proteome</keyword>
<proteinExistence type="predicted"/>
<reference evidence="2 3" key="1">
    <citation type="submission" date="2022-01" db="EMBL/GenBank/DDBJ databases">
        <title>A chromosomal length assembly of Cordylochernes scorpioides.</title>
        <authorList>
            <person name="Zeh D."/>
            <person name="Zeh J."/>
        </authorList>
    </citation>
    <scope>NUCLEOTIDE SEQUENCE [LARGE SCALE GENOMIC DNA]</scope>
    <source>
        <strain evidence="2">IN4F17</strain>
        <tissue evidence="2">Whole Body</tissue>
    </source>
</reference>
<feature type="domain" description="Reverse transcriptase" evidence="1">
    <location>
        <begin position="252"/>
        <end position="574"/>
    </location>
</feature>
<dbReference type="EMBL" id="CP092870">
    <property type="protein sequence ID" value="UYV71147.1"/>
    <property type="molecule type" value="Genomic_DNA"/>
</dbReference>
<gene>
    <name evidence="2" type="ORF">LAZ67_8001879</name>
</gene>
<dbReference type="PANTHER" id="PTHR21301:SF10">
    <property type="entry name" value="REVERSE TRANSCRIPTASE DOMAIN-CONTAINING PROTEIN"/>
    <property type="match status" value="1"/>
</dbReference>
<dbReference type="PANTHER" id="PTHR21301">
    <property type="entry name" value="REVERSE TRANSCRIPTASE"/>
    <property type="match status" value="1"/>
</dbReference>
<evidence type="ECO:0000313" key="2">
    <source>
        <dbReference type="EMBL" id="UYV71147.1"/>
    </source>
</evidence>
<dbReference type="Proteomes" id="UP001235939">
    <property type="component" value="Chromosome 08"/>
</dbReference>
<sequence>MIRFLQRTIRGLLCLLSCRVSPSELSSLILTINSRVTIQNSEIESRHHKKFEFWHISIKKGLNFRLPKEPDLLYTISGIESSLQHQSHVDKHHIRSTITNKLLASSKRSSTAPSSTKKDFASLKTLKNHRDIIISRSDKGSQVVMMKAEEYERKMLDLLSDPDTFHEIPTERIAALSDNFKFTLRTLKRNGSITPEQFQRFTSNLTGVPYIYGLPKTHKPHIPLRPIVAYHLSPALHLAKYLTNLLKPLVKAHNPFSVQDPTEFLTKLKSIPQPDRLIMSTFDVTSLFLCLPHSLITDGLSSLLAFSTFSSKDQKSIIDLFTICLGMNTLEFNSRSFLQIRGSPMGSPLSTIAAEIVMLGLDQWLVSKDHLGVVTWLRYVDDIFCLHRDTDHLPILTALNSYHPDLLFTHNTSRSNCIPFLDILIINTDDKFHTTVFHKPGSTPPLKPDPTFIMCSFDVTSLYLCLPPELITDSLIHFFQSQNVATHTSTTIVQLTKICLSMNTFTFLQHHYRQFRGSPMGSPLTTIIAEIVMTRIDEWITHTLSTELQFWRRYIDDIFCICKKIKRASHTTNT</sequence>
<dbReference type="InterPro" id="IPR000477">
    <property type="entry name" value="RT_dom"/>
</dbReference>